<evidence type="ECO:0000256" key="1">
    <source>
        <dbReference type="SAM" id="Coils"/>
    </source>
</evidence>
<evidence type="ECO:0000313" key="2">
    <source>
        <dbReference type="EMBL" id="MBW0483291.1"/>
    </source>
</evidence>
<name>A0A9Q3CIK3_9BASI</name>
<reference evidence="2" key="1">
    <citation type="submission" date="2021-03" db="EMBL/GenBank/DDBJ databases">
        <title>Draft genome sequence of rust myrtle Austropuccinia psidii MF-1, a brazilian biotype.</title>
        <authorList>
            <person name="Quecine M.C."/>
            <person name="Pachon D.M.R."/>
            <person name="Bonatelli M.L."/>
            <person name="Correr F.H."/>
            <person name="Franceschini L.M."/>
            <person name="Leite T.F."/>
            <person name="Margarido G.R.A."/>
            <person name="Almeida C.A."/>
            <person name="Ferrarezi J.A."/>
            <person name="Labate C.A."/>
        </authorList>
    </citation>
    <scope>NUCLEOTIDE SEQUENCE</scope>
    <source>
        <strain evidence="2">MF-1</strain>
    </source>
</reference>
<dbReference type="AlphaFoldDB" id="A0A9Q3CIK3"/>
<organism evidence="2 3">
    <name type="scientific">Austropuccinia psidii MF-1</name>
    <dbReference type="NCBI Taxonomy" id="1389203"/>
    <lineage>
        <taxon>Eukaryota</taxon>
        <taxon>Fungi</taxon>
        <taxon>Dikarya</taxon>
        <taxon>Basidiomycota</taxon>
        <taxon>Pucciniomycotina</taxon>
        <taxon>Pucciniomycetes</taxon>
        <taxon>Pucciniales</taxon>
        <taxon>Sphaerophragmiaceae</taxon>
        <taxon>Austropuccinia</taxon>
    </lineage>
</organism>
<comment type="caution">
    <text evidence="2">The sequence shown here is derived from an EMBL/GenBank/DDBJ whole genome shotgun (WGS) entry which is preliminary data.</text>
</comment>
<dbReference type="Proteomes" id="UP000765509">
    <property type="component" value="Unassembled WGS sequence"/>
</dbReference>
<feature type="coiled-coil region" evidence="1">
    <location>
        <begin position="97"/>
        <end position="124"/>
    </location>
</feature>
<keyword evidence="1" id="KW-0175">Coiled coil</keyword>
<protein>
    <submittedName>
        <fullName evidence="2">Uncharacterized protein</fullName>
    </submittedName>
</protein>
<sequence length="141" mass="16906">MVDGRTLREIMNMLPFTFNSTGISKTEDWKDMDQALQFHQLLKDLFQWSIYNKTFNVELNWEEIGEGFQRIFLNEIPFQDLIEITEFWIPNRKLRLLEERAARIRENQATIQAIEEQLNQKEHTLTPSRSQRVKQIDYSVA</sequence>
<accession>A0A9Q3CIK3</accession>
<proteinExistence type="predicted"/>
<evidence type="ECO:0000313" key="3">
    <source>
        <dbReference type="Proteomes" id="UP000765509"/>
    </source>
</evidence>
<gene>
    <name evidence="2" type="ORF">O181_023006</name>
</gene>
<dbReference type="EMBL" id="AVOT02007165">
    <property type="protein sequence ID" value="MBW0483291.1"/>
    <property type="molecule type" value="Genomic_DNA"/>
</dbReference>
<keyword evidence="3" id="KW-1185">Reference proteome</keyword>